<dbReference type="KEGG" id="sla:SERLADRAFT_463603"/>
<dbReference type="Proteomes" id="UP000008064">
    <property type="component" value="Unassembled WGS sequence"/>
</dbReference>
<proteinExistence type="predicted"/>
<accession>F8NSN2</accession>
<dbReference type="GeneID" id="18818591"/>
<dbReference type="HOGENOM" id="CLU_2997883_0_0_1"/>
<evidence type="ECO:0000313" key="1">
    <source>
        <dbReference type="EMBL" id="EGO26486.1"/>
    </source>
</evidence>
<name>F8NSN2_SERL9</name>
<organism evidence="2">
    <name type="scientific">Serpula lacrymans var. lacrymans (strain S7.9)</name>
    <name type="common">Dry rot fungus</name>
    <dbReference type="NCBI Taxonomy" id="578457"/>
    <lineage>
        <taxon>Eukaryota</taxon>
        <taxon>Fungi</taxon>
        <taxon>Dikarya</taxon>
        <taxon>Basidiomycota</taxon>
        <taxon>Agaricomycotina</taxon>
        <taxon>Agaricomycetes</taxon>
        <taxon>Agaricomycetidae</taxon>
        <taxon>Boletales</taxon>
        <taxon>Coniophorineae</taxon>
        <taxon>Serpulaceae</taxon>
        <taxon>Serpula</taxon>
    </lineage>
</organism>
<gene>
    <name evidence="1" type="ORF">SERLADRAFT_463603</name>
</gene>
<dbReference type="RefSeq" id="XP_007316659.1">
    <property type="nucleotide sequence ID" value="XM_007316597.1"/>
</dbReference>
<evidence type="ECO:0000313" key="2">
    <source>
        <dbReference type="Proteomes" id="UP000008064"/>
    </source>
</evidence>
<protein>
    <submittedName>
        <fullName evidence="1">Uncharacterized protein</fullName>
    </submittedName>
</protein>
<reference evidence="2" key="1">
    <citation type="journal article" date="2011" name="Science">
        <title>The plant cell wall-decomposing machinery underlies the functional diversity of forest fungi.</title>
        <authorList>
            <person name="Eastwood D.C."/>
            <person name="Floudas D."/>
            <person name="Binder M."/>
            <person name="Majcherczyk A."/>
            <person name="Schneider P."/>
            <person name="Aerts A."/>
            <person name="Asiegbu F.O."/>
            <person name="Baker S.E."/>
            <person name="Barry K."/>
            <person name="Bendiksby M."/>
            <person name="Blumentritt M."/>
            <person name="Coutinho P.M."/>
            <person name="Cullen D."/>
            <person name="de Vries R.P."/>
            <person name="Gathman A."/>
            <person name="Goodell B."/>
            <person name="Henrissat B."/>
            <person name="Ihrmark K."/>
            <person name="Kauserud H."/>
            <person name="Kohler A."/>
            <person name="LaButti K."/>
            <person name="Lapidus A."/>
            <person name="Lavin J.L."/>
            <person name="Lee Y.-H."/>
            <person name="Lindquist E."/>
            <person name="Lilly W."/>
            <person name="Lucas S."/>
            <person name="Morin E."/>
            <person name="Murat C."/>
            <person name="Oguiza J.A."/>
            <person name="Park J."/>
            <person name="Pisabarro A.G."/>
            <person name="Riley R."/>
            <person name="Rosling A."/>
            <person name="Salamov A."/>
            <person name="Schmidt O."/>
            <person name="Schmutz J."/>
            <person name="Skrede I."/>
            <person name="Stenlid J."/>
            <person name="Wiebenga A."/>
            <person name="Xie X."/>
            <person name="Kuees U."/>
            <person name="Hibbett D.S."/>
            <person name="Hoffmeister D."/>
            <person name="Hoegberg N."/>
            <person name="Martin F."/>
            <person name="Grigoriev I.V."/>
            <person name="Watkinson S.C."/>
        </authorList>
    </citation>
    <scope>NUCLEOTIDE SEQUENCE [LARGE SCALE GENOMIC DNA]</scope>
    <source>
        <strain evidence="2">S7.9</strain>
    </source>
</reference>
<dbReference type="EMBL" id="GL945432">
    <property type="protein sequence ID" value="EGO26486.1"/>
    <property type="molecule type" value="Genomic_DNA"/>
</dbReference>
<dbReference type="AlphaFoldDB" id="F8NSN2"/>
<sequence length="57" mass="7043">MIRFWRQQQWESKGKREVYQRIQICLECNEAMELQWTIGKPILDMRMPLVNLFASWL</sequence>